<evidence type="ECO:0000256" key="6">
    <source>
        <dbReference type="ARBA" id="ARBA00029833"/>
    </source>
</evidence>
<dbReference type="GO" id="GO:0000422">
    <property type="term" value="P:autophagy of mitochondrion"/>
    <property type="evidence" value="ECO:0007669"/>
    <property type="project" value="TreeGrafter"/>
</dbReference>
<proteinExistence type="inferred from homology"/>
<comment type="caution">
    <text evidence="7">The sequence shown here is derived from an EMBL/GenBank/DDBJ whole genome shotgun (WGS) entry which is preliminary data.</text>
</comment>
<keyword evidence="8" id="KW-1185">Reference proteome</keyword>
<evidence type="ECO:0000256" key="2">
    <source>
        <dbReference type="ARBA" id="ARBA00021099"/>
    </source>
</evidence>
<dbReference type="Proteomes" id="UP001208570">
    <property type="component" value="Unassembled WGS sequence"/>
</dbReference>
<name>A0AAD9MX63_9ANNE</name>
<organism evidence="7 8">
    <name type="scientific">Paralvinella palmiformis</name>
    <dbReference type="NCBI Taxonomy" id="53620"/>
    <lineage>
        <taxon>Eukaryota</taxon>
        <taxon>Metazoa</taxon>
        <taxon>Spiralia</taxon>
        <taxon>Lophotrochozoa</taxon>
        <taxon>Annelida</taxon>
        <taxon>Polychaeta</taxon>
        <taxon>Sedentaria</taxon>
        <taxon>Canalipalpata</taxon>
        <taxon>Terebellida</taxon>
        <taxon>Terebelliformia</taxon>
        <taxon>Alvinellidae</taxon>
        <taxon>Paralvinella</taxon>
    </lineage>
</organism>
<dbReference type="Gene3D" id="3.30.1460.50">
    <property type="match status" value="1"/>
</dbReference>
<accession>A0AAD9MX63</accession>
<keyword evidence="3" id="KW-0808">Transferase</keyword>
<keyword evidence="4" id="KW-0833">Ubl conjugation pathway</keyword>
<keyword evidence="5" id="KW-0072">Autophagy</keyword>
<evidence type="ECO:0000313" key="7">
    <source>
        <dbReference type="EMBL" id="KAK2147443.1"/>
    </source>
</evidence>
<gene>
    <name evidence="7" type="ORF">LSH36_552g01063</name>
</gene>
<evidence type="ECO:0000256" key="5">
    <source>
        <dbReference type="ARBA" id="ARBA00023006"/>
    </source>
</evidence>
<dbReference type="Pfam" id="PF03987">
    <property type="entry name" value="Autophagy_act_C"/>
    <property type="match status" value="1"/>
</dbReference>
<dbReference type="PANTHER" id="PTHR14957:SF1">
    <property type="entry name" value="UBIQUITIN-LIKE-CONJUGATING ENZYME ATG10"/>
    <property type="match status" value="1"/>
</dbReference>
<dbReference type="GO" id="GO:0000045">
    <property type="term" value="P:autophagosome assembly"/>
    <property type="evidence" value="ECO:0007669"/>
    <property type="project" value="TreeGrafter"/>
</dbReference>
<comment type="similarity">
    <text evidence="1">Belongs to the ATG10 family.</text>
</comment>
<evidence type="ECO:0000256" key="1">
    <source>
        <dbReference type="ARBA" id="ARBA00005696"/>
    </source>
</evidence>
<dbReference type="InterPro" id="IPR007135">
    <property type="entry name" value="Atg3/Atg10"/>
</dbReference>
<dbReference type="GO" id="GO:0005829">
    <property type="term" value="C:cytosol"/>
    <property type="evidence" value="ECO:0007669"/>
    <property type="project" value="TreeGrafter"/>
</dbReference>
<sequence length="255" mass="29079">MSHGRRRPIQIGWLLASITRQPLIASLDFYCLIASQLQMAGCSTYVLTEKEFTANANQLISISNSIGDNWQLHHFKDGDVDCYLSKRLTKDLKLSPSYEGESVLDLEEENEVEDDVNTLSTASVGELCTFEYHVMYSSSYAAPVLYFTAYWQDGHLLSLEDLWASLSKIYQCRLRADRWTFVTQQEHPVLHRPFYQLHPCKTGLLMALMRECKDTQSSHGDGIIRNMLVSWLSTVGPVVHLDIPVQYGISIQDHK</sequence>
<dbReference type="GO" id="GO:0061651">
    <property type="term" value="F:Atg12 conjugating enzyme activity"/>
    <property type="evidence" value="ECO:0007669"/>
    <property type="project" value="TreeGrafter"/>
</dbReference>
<dbReference type="GO" id="GO:0032446">
    <property type="term" value="P:protein modification by small protein conjugation"/>
    <property type="evidence" value="ECO:0007669"/>
    <property type="project" value="TreeGrafter"/>
</dbReference>
<dbReference type="PANTHER" id="PTHR14957">
    <property type="entry name" value="UBIQUITIN-LIKE-CONJUGATING ENZYME ATG10"/>
    <property type="match status" value="1"/>
</dbReference>
<evidence type="ECO:0000256" key="4">
    <source>
        <dbReference type="ARBA" id="ARBA00022786"/>
    </source>
</evidence>
<dbReference type="EMBL" id="JAODUP010000552">
    <property type="protein sequence ID" value="KAK2147443.1"/>
    <property type="molecule type" value="Genomic_DNA"/>
</dbReference>
<evidence type="ECO:0000313" key="8">
    <source>
        <dbReference type="Proteomes" id="UP001208570"/>
    </source>
</evidence>
<evidence type="ECO:0000256" key="3">
    <source>
        <dbReference type="ARBA" id="ARBA00022679"/>
    </source>
</evidence>
<reference evidence="7" key="1">
    <citation type="journal article" date="2023" name="Mol. Biol. Evol.">
        <title>Third-Generation Sequencing Reveals the Adaptive Role of the Epigenome in Three Deep-Sea Polychaetes.</title>
        <authorList>
            <person name="Perez M."/>
            <person name="Aroh O."/>
            <person name="Sun Y."/>
            <person name="Lan Y."/>
            <person name="Juniper S.K."/>
            <person name="Young C.R."/>
            <person name="Angers B."/>
            <person name="Qian P.Y."/>
        </authorList>
    </citation>
    <scope>NUCLEOTIDE SEQUENCE</scope>
    <source>
        <strain evidence="7">P08H-3</strain>
    </source>
</reference>
<protein>
    <recommendedName>
        <fullName evidence="2">Ubiquitin-like-conjugating enzyme ATG10</fullName>
    </recommendedName>
    <alternativeName>
        <fullName evidence="6">Autophagy-related protein 10</fullName>
    </alternativeName>
</protein>
<dbReference type="AlphaFoldDB" id="A0AAD9MX63"/>